<dbReference type="Proteomes" id="UP000789525">
    <property type="component" value="Unassembled WGS sequence"/>
</dbReference>
<proteinExistence type="predicted"/>
<dbReference type="EMBL" id="CAJVPT010010350">
    <property type="protein sequence ID" value="CAG8569619.1"/>
    <property type="molecule type" value="Genomic_DNA"/>
</dbReference>
<comment type="caution">
    <text evidence="1">The sequence shown here is derived from an EMBL/GenBank/DDBJ whole genome shotgun (WGS) entry which is preliminary data.</text>
</comment>
<evidence type="ECO:0000313" key="1">
    <source>
        <dbReference type="EMBL" id="CAG8569619.1"/>
    </source>
</evidence>
<protein>
    <submittedName>
        <fullName evidence="1">9014_t:CDS:1</fullName>
    </submittedName>
</protein>
<accession>A0ACA9M528</accession>
<organism evidence="1 2">
    <name type="scientific">Acaulospora colombiana</name>
    <dbReference type="NCBI Taxonomy" id="27376"/>
    <lineage>
        <taxon>Eukaryota</taxon>
        <taxon>Fungi</taxon>
        <taxon>Fungi incertae sedis</taxon>
        <taxon>Mucoromycota</taxon>
        <taxon>Glomeromycotina</taxon>
        <taxon>Glomeromycetes</taxon>
        <taxon>Diversisporales</taxon>
        <taxon>Acaulosporaceae</taxon>
        <taxon>Acaulospora</taxon>
    </lineage>
</organism>
<sequence length="383" mass="41865">TYPSKENQSAISQALFEDKSRTLDYDGIATVVFPSVEAAEGFSRDPEHAKMLKDYPKVYTQVGSIRITAGEEVPVVELVKHQTGMSTSTHASPVDLSNQQTIEHPTDEQLQKLELKEMTSDVPSHEPEHDEKEQHEERRPEDQDDAAEPTAEDEQADAQPVEEETPAPVEKKEENPKAPEVQLRSSRKFKSVGNPAFGGAVGTPPPRQPSRFVTVGNPEYKTIKASITSIADIYKASGMTAPEEKGDENLEDAKEAVHETILEEDPTSPSAASYRFSERDEGEEHDEASTHYEEATTAMGSDDEEGGVVADKMPPSATPKEEDASYSSEAAPPYEKDPFSDDAQVDHKPVVYGDEKKPVVGGEYAQTTSNVYHPAVPATGPDL</sequence>
<feature type="non-terminal residue" evidence="1">
    <location>
        <position position="1"/>
    </location>
</feature>
<name>A0ACA9M528_9GLOM</name>
<keyword evidence="2" id="KW-1185">Reference proteome</keyword>
<gene>
    <name evidence="1" type="ORF">ACOLOM_LOCUS5554</name>
</gene>
<evidence type="ECO:0000313" key="2">
    <source>
        <dbReference type="Proteomes" id="UP000789525"/>
    </source>
</evidence>
<reference evidence="1" key="1">
    <citation type="submission" date="2021-06" db="EMBL/GenBank/DDBJ databases">
        <authorList>
            <person name="Kallberg Y."/>
            <person name="Tangrot J."/>
            <person name="Rosling A."/>
        </authorList>
    </citation>
    <scope>NUCLEOTIDE SEQUENCE</scope>
    <source>
        <strain evidence="1">CL356</strain>
    </source>
</reference>